<evidence type="ECO:0000256" key="5">
    <source>
        <dbReference type="PIRSR" id="PIRSR601461-2"/>
    </source>
</evidence>
<dbReference type="GO" id="GO:0004190">
    <property type="term" value="F:aspartic-type endopeptidase activity"/>
    <property type="evidence" value="ECO:0007669"/>
    <property type="project" value="UniProtKB-KW"/>
</dbReference>
<dbReference type="InterPro" id="IPR033121">
    <property type="entry name" value="PEPTIDASE_A1"/>
</dbReference>
<dbReference type="Gene3D" id="1.20.1070.10">
    <property type="entry name" value="Rhodopsin 7-helix transmembrane proteins"/>
    <property type="match status" value="1"/>
</dbReference>
<feature type="transmembrane region" description="Helical" evidence="6">
    <location>
        <begin position="616"/>
        <end position="638"/>
    </location>
</feature>
<keyword evidence="6" id="KW-1133">Transmembrane helix</keyword>
<proteinExistence type="inferred from homology"/>
<dbReference type="SUPFAM" id="SSF50630">
    <property type="entry name" value="Acid proteases"/>
    <property type="match status" value="1"/>
</dbReference>
<feature type="transmembrane region" description="Helical" evidence="6">
    <location>
        <begin position="496"/>
        <end position="517"/>
    </location>
</feature>
<evidence type="ECO:0000256" key="4">
    <source>
        <dbReference type="PIRSR" id="PIRSR601461-1"/>
    </source>
</evidence>
<dbReference type="Pfam" id="PF00026">
    <property type="entry name" value="Asp"/>
    <property type="match status" value="1"/>
</dbReference>
<dbReference type="GO" id="GO:0006508">
    <property type="term" value="P:proteolysis"/>
    <property type="evidence" value="ECO:0007669"/>
    <property type="project" value="UniProtKB-KW"/>
</dbReference>
<evidence type="ECO:0000256" key="6">
    <source>
        <dbReference type="SAM" id="Phobius"/>
    </source>
</evidence>
<comment type="caution">
    <text evidence="9">The sequence shown here is derived from an EMBL/GenBank/DDBJ whole genome shotgun (WGS) entry which is preliminary data.</text>
</comment>
<dbReference type="PANTHER" id="PTHR47966">
    <property type="entry name" value="BETA-SITE APP-CLEAVING ENZYME, ISOFORM A-RELATED"/>
    <property type="match status" value="1"/>
</dbReference>
<evidence type="ECO:0000256" key="2">
    <source>
        <dbReference type="ARBA" id="ARBA00022670"/>
    </source>
</evidence>
<evidence type="ECO:0000256" key="7">
    <source>
        <dbReference type="SAM" id="SignalP"/>
    </source>
</evidence>
<keyword evidence="2" id="KW-0645">Protease</keyword>
<dbReference type="PRINTS" id="PR00792">
    <property type="entry name" value="PEPSIN"/>
</dbReference>
<feature type="active site" evidence="4">
    <location>
        <position position="110"/>
    </location>
</feature>
<feature type="chain" id="PRO_5035479315" description="Peptidase A1 domain-containing protein" evidence="7">
    <location>
        <begin position="17"/>
        <end position="740"/>
    </location>
</feature>
<feature type="active site" evidence="4">
    <location>
        <position position="299"/>
    </location>
</feature>
<evidence type="ECO:0000256" key="3">
    <source>
        <dbReference type="ARBA" id="ARBA00022750"/>
    </source>
</evidence>
<dbReference type="Pfam" id="PF05462">
    <property type="entry name" value="Dicty_CAR"/>
    <property type="match status" value="1"/>
</dbReference>
<dbReference type="InterPro" id="IPR001461">
    <property type="entry name" value="Aspartic_peptidase_A1"/>
</dbReference>
<dbReference type="FunFam" id="2.40.70.10:FF:000149">
    <property type="entry name" value="Uncharacterized protein"/>
    <property type="match status" value="1"/>
</dbReference>
<sequence>MRALLLLLLAAAVGLAVDAALLKIPLQAEKRAKNASALLQFHRNDSGLSLETVSQWNALRPRHKHAFAIHDDLVELNAKGRVALINYQEFQFYGPIGIGSPPQQVLVCFDTGSSDLWVPGGACANCAGSERFNRSHSSTFRQSHDAQFSVEYGSGAVSGTFGTDTVQLGPFAVKHATVGVVNVEEESMAKMKADGLLGLAFAGLASYSRPPLFFALLQQHPELEPVFAFYLSPQPNSKGSELHLGGYDEDFMNAMDAEWFITDVVKQYGLWTFWRVNMHSIHVGSANNICANGCIAFADSGTSLLGVPSDLYMDLLYDVAQYAQNKGCYCGFTEYGFQCFLCAPKDFPPMRIGIGDQHFYVLNGEDYTMCVGLTCILLVQPSGQDVWVLGDVFMKKFYSLYNVKTKQIGFACSRSSQFCGREDEPRASASLPKGASHDGAWRRKATPLFGTSSLDLYDMDSHSVLVLFVSGLSLVGSIFVLLSFWHAPQLLGNRVLALLFYLALCLFAYNLLIWVAGLAHTQAAATFCSLLIITQQFAGTAIVMLSSAIAVELIRAVRAHRSSHVDFTRTYHFLTWSLATSSALIAGTTDVIGFLPDPLGPCRYCFAGHSPEWARMFLFYFPASLMLFLVVTGVHLTVQTREERSYLGFQSDRDRRRTLLLFRIVCGTLFAYLLPTFVGFLMLFRVVSTASLWLYVNEICFYSQGASLALVWAFSPSSRGAFNDTTGGTSRESERLVTRA</sequence>
<evidence type="ECO:0000313" key="10">
    <source>
        <dbReference type="Proteomes" id="UP000794436"/>
    </source>
</evidence>
<feature type="signal peptide" evidence="7">
    <location>
        <begin position="1"/>
        <end position="16"/>
    </location>
</feature>
<keyword evidence="5" id="KW-1015">Disulfide bond</keyword>
<dbReference type="Gene3D" id="2.40.70.10">
    <property type="entry name" value="Acid Proteases"/>
    <property type="match status" value="2"/>
</dbReference>
<dbReference type="CDD" id="cd05471">
    <property type="entry name" value="pepsin_like"/>
    <property type="match status" value="1"/>
</dbReference>
<keyword evidence="6" id="KW-0812">Transmembrane</keyword>
<keyword evidence="7" id="KW-0732">Signal</keyword>
<dbReference type="AlphaFoldDB" id="A0A8K1CJY1"/>
<dbReference type="PANTHER" id="PTHR47966:SF51">
    <property type="entry name" value="BETA-SITE APP-CLEAVING ENZYME, ISOFORM A-RELATED"/>
    <property type="match status" value="1"/>
</dbReference>
<gene>
    <name evidence="9" type="ORF">Poli38472_014157</name>
</gene>
<feature type="domain" description="Peptidase A1" evidence="8">
    <location>
        <begin position="92"/>
        <end position="411"/>
    </location>
</feature>
<dbReference type="EMBL" id="SPLM01000041">
    <property type="protein sequence ID" value="TMW64040.1"/>
    <property type="molecule type" value="Genomic_DNA"/>
</dbReference>
<feature type="transmembrane region" description="Helical" evidence="6">
    <location>
        <begin position="571"/>
        <end position="596"/>
    </location>
</feature>
<feature type="transmembrane region" description="Helical" evidence="6">
    <location>
        <begin position="692"/>
        <end position="714"/>
    </location>
</feature>
<keyword evidence="3" id="KW-0064">Aspartyl protease</keyword>
<evidence type="ECO:0000313" key="9">
    <source>
        <dbReference type="EMBL" id="TMW64040.1"/>
    </source>
</evidence>
<dbReference type="OrthoDB" id="771136at2759"/>
<comment type="similarity">
    <text evidence="1">Belongs to the peptidase A1 family.</text>
</comment>
<accession>A0A8K1CJY1</accession>
<feature type="transmembrane region" description="Helical" evidence="6">
    <location>
        <begin position="659"/>
        <end position="686"/>
    </location>
</feature>
<protein>
    <recommendedName>
        <fullName evidence="8">Peptidase A1 domain-containing protein</fullName>
    </recommendedName>
</protein>
<keyword evidence="3" id="KW-0378">Hydrolase</keyword>
<evidence type="ECO:0000259" key="8">
    <source>
        <dbReference type="PROSITE" id="PS51767"/>
    </source>
</evidence>
<dbReference type="InterPro" id="IPR021109">
    <property type="entry name" value="Peptidase_aspartic_dom_sf"/>
</dbReference>
<evidence type="ECO:0000256" key="1">
    <source>
        <dbReference type="ARBA" id="ARBA00007447"/>
    </source>
</evidence>
<feature type="transmembrane region" description="Helical" evidence="6">
    <location>
        <begin position="464"/>
        <end position="484"/>
    </location>
</feature>
<keyword evidence="10" id="KW-1185">Reference proteome</keyword>
<dbReference type="PROSITE" id="PS51767">
    <property type="entry name" value="PEPTIDASE_A1"/>
    <property type="match status" value="1"/>
</dbReference>
<reference evidence="9" key="1">
    <citation type="submission" date="2019-03" db="EMBL/GenBank/DDBJ databases">
        <title>Long read genome sequence of the mycoparasitic Pythium oligandrum ATCC 38472 isolated from sugarbeet rhizosphere.</title>
        <authorList>
            <person name="Gaulin E."/>
        </authorList>
    </citation>
    <scope>NUCLEOTIDE SEQUENCE</scope>
    <source>
        <strain evidence="9">ATCC 38472_TT</strain>
    </source>
</reference>
<feature type="transmembrane region" description="Helical" evidence="6">
    <location>
        <begin position="523"/>
        <end position="551"/>
    </location>
</feature>
<name>A0A8K1CJY1_PYTOL</name>
<keyword evidence="6" id="KW-0472">Membrane</keyword>
<dbReference type="InterPro" id="IPR034164">
    <property type="entry name" value="Pepsin-like_dom"/>
</dbReference>
<dbReference type="Proteomes" id="UP000794436">
    <property type="component" value="Unassembled WGS sequence"/>
</dbReference>
<feature type="disulfide bond" evidence="5">
    <location>
        <begin position="290"/>
        <end position="294"/>
    </location>
</feature>
<organism evidence="9 10">
    <name type="scientific">Pythium oligandrum</name>
    <name type="common">Mycoparasitic fungus</name>
    <dbReference type="NCBI Taxonomy" id="41045"/>
    <lineage>
        <taxon>Eukaryota</taxon>
        <taxon>Sar</taxon>
        <taxon>Stramenopiles</taxon>
        <taxon>Oomycota</taxon>
        <taxon>Peronosporomycetes</taxon>
        <taxon>Pythiales</taxon>
        <taxon>Pythiaceae</taxon>
        <taxon>Pythium</taxon>
    </lineage>
</organism>